<evidence type="ECO:0000313" key="2">
    <source>
        <dbReference type="Proteomes" id="UP001626550"/>
    </source>
</evidence>
<proteinExistence type="predicted"/>
<dbReference type="Proteomes" id="UP001626550">
    <property type="component" value="Unassembled WGS sequence"/>
</dbReference>
<sequence>MSRSLYFVECPHQLTIVDASELEIRIGLETQVELLQSTKVKVQINCPQYSADLLKLLNIEVLEPG</sequence>
<keyword evidence="2" id="KW-1185">Reference proteome</keyword>
<gene>
    <name evidence="1" type="ORF">Ciccas_014295</name>
</gene>
<accession>A0ABD2PJK7</accession>
<feature type="non-terminal residue" evidence="1">
    <location>
        <position position="65"/>
    </location>
</feature>
<dbReference type="AlphaFoldDB" id="A0ABD2PJK7"/>
<evidence type="ECO:0008006" key="3">
    <source>
        <dbReference type="Google" id="ProtNLM"/>
    </source>
</evidence>
<protein>
    <recommendedName>
        <fullName evidence="3">STAS domain-containing protein</fullName>
    </recommendedName>
</protein>
<dbReference type="EMBL" id="JBJKFK010008010">
    <property type="protein sequence ID" value="KAL3307198.1"/>
    <property type="molecule type" value="Genomic_DNA"/>
</dbReference>
<comment type="caution">
    <text evidence="1">The sequence shown here is derived from an EMBL/GenBank/DDBJ whole genome shotgun (WGS) entry which is preliminary data.</text>
</comment>
<evidence type="ECO:0000313" key="1">
    <source>
        <dbReference type="EMBL" id="KAL3307198.1"/>
    </source>
</evidence>
<name>A0ABD2PJK7_9PLAT</name>
<organism evidence="1 2">
    <name type="scientific">Cichlidogyrus casuarinus</name>
    <dbReference type="NCBI Taxonomy" id="1844966"/>
    <lineage>
        <taxon>Eukaryota</taxon>
        <taxon>Metazoa</taxon>
        <taxon>Spiralia</taxon>
        <taxon>Lophotrochozoa</taxon>
        <taxon>Platyhelminthes</taxon>
        <taxon>Monogenea</taxon>
        <taxon>Monopisthocotylea</taxon>
        <taxon>Dactylogyridea</taxon>
        <taxon>Ancyrocephalidae</taxon>
        <taxon>Cichlidogyrus</taxon>
    </lineage>
</organism>
<reference evidence="1 2" key="1">
    <citation type="submission" date="2024-11" db="EMBL/GenBank/DDBJ databases">
        <title>Adaptive evolution of stress response genes in parasites aligns with host niche diversity.</title>
        <authorList>
            <person name="Hahn C."/>
            <person name="Resl P."/>
        </authorList>
    </citation>
    <scope>NUCLEOTIDE SEQUENCE [LARGE SCALE GENOMIC DNA]</scope>
    <source>
        <strain evidence="1">EGGRZ-B1_66</strain>
        <tissue evidence="1">Body</tissue>
    </source>
</reference>